<feature type="compositionally biased region" description="Low complexity" evidence="1">
    <location>
        <begin position="232"/>
        <end position="241"/>
    </location>
</feature>
<name>A0ABT3JAC5_9RHOB</name>
<protein>
    <submittedName>
        <fullName evidence="3">VWA domain-containing protein</fullName>
    </submittedName>
</protein>
<comment type="caution">
    <text evidence="3">The sequence shown here is derived from an EMBL/GenBank/DDBJ whole genome shotgun (WGS) entry which is preliminary data.</text>
</comment>
<dbReference type="InterPro" id="IPR051928">
    <property type="entry name" value="NorD/CobT"/>
</dbReference>
<reference evidence="3 4" key="1">
    <citation type="submission" date="2022-10" db="EMBL/GenBank/DDBJ databases">
        <title>Defluviimonas sp. CAU 1641 isolated from mud.</title>
        <authorList>
            <person name="Kim W."/>
        </authorList>
    </citation>
    <scope>NUCLEOTIDE SEQUENCE [LARGE SCALE GENOMIC DNA]</scope>
    <source>
        <strain evidence="3 4">CAU 1641</strain>
    </source>
</reference>
<dbReference type="EMBL" id="JAPDOG010000042">
    <property type="protein sequence ID" value="MCW3784405.1"/>
    <property type="molecule type" value="Genomic_DNA"/>
</dbReference>
<gene>
    <name evidence="3" type="ORF">OM960_23040</name>
</gene>
<dbReference type="PROSITE" id="PS50234">
    <property type="entry name" value="VWFA"/>
    <property type="match status" value="1"/>
</dbReference>
<dbReference type="SMART" id="SM00327">
    <property type="entry name" value="VWA"/>
    <property type="match status" value="1"/>
</dbReference>
<dbReference type="InterPro" id="IPR036465">
    <property type="entry name" value="vWFA_dom_sf"/>
</dbReference>
<feature type="domain" description="VWFA" evidence="2">
    <location>
        <begin position="438"/>
        <end position="587"/>
    </location>
</feature>
<dbReference type="CDD" id="cd01454">
    <property type="entry name" value="vWA_norD_type"/>
    <property type="match status" value="1"/>
</dbReference>
<evidence type="ECO:0000256" key="1">
    <source>
        <dbReference type="SAM" id="MobiDB-lite"/>
    </source>
</evidence>
<dbReference type="Pfam" id="PF00092">
    <property type="entry name" value="VWA"/>
    <property type="match status" value="1"/>
</dbReference>
<evidence type="ECO:0000313" key="3">
    <source>
        <dbReference type="EMBL" id="MCW3784405.1"/>
    </source>
</evidence>
<dbReference type="RefSeq" id="WP_264773639.1">
    <property type="nucleotide sequence ID" value="NZ_JAPDOG010000042.1"/>
</dbReference>
<sequence length="628" mass="68802">MGDAMIHPLDVMEPEETVGDLWHGLASRLGAVETDAACAVTFDMVRASVAVLFRALGGPAGTEIVPAPATASNHRPNRLRRIGTPRETVHVADFDGEKLRLPPVMDAFLDPDLNRSSYLWLAALAAHVRPPERSADPYAADLAEIAAIGEASDRARASCPGLRGAHATLCRHLAETRRRAGLPRHEAHVESLILHQLGAVDATPRPAGPAPRGYRTFAPVPVWLRLLARTSGTGATPDAAEPGPPAAAAPSRKDGRREERDQANRKDSFIIHRFESIMSWAESLNLNRMVDDDDQENAQKAAEDQDHITLSQHMRRAATRLRLSLDLSPQDAEHERLAGKFTYPEWNHRLAKHMPGHVRVLEADAIPAASYAPDARLVARVRRQFAPLHPRRVMQPRHLDGDELDLDAAIRSRIALHARREGSDRIWQASRPTARDLSVAILLDCSRSTEAAMGDHAVIDTAREALAALAAGIATAGDRLAIWGFSSLRRDRVFVTRCKGFEESMSDATTARIGGLQPGHYTRLGAAIRHASAQLATEAAARRLLLVLTDGKPNDLDHYEGVHGIEDSRMAVREARSLGQSVHGVIVDADGQEWFSRIFGRAGFTLLPYPDRLPRALPDIYQSLTMEH</sequence>
<dbReference type="SUPFAM" id="SSF53300">
    <property type="entry name" value="vWA-like"/>
    <property type="match status" value="1"/>
</dbReference>
<feature type="compositionally biased region" description="Basic and acidic residues" evidence="1">
    <location>
        <begin position="251"/>
        <end position="266"/>
    </location>
</feature>
<dbReference type="InterPro" id="IPR002035">
    <property type="entry name" value="VWF_A"/>
</dbReference>
<feature type="region of interest" description="Disordered" evidence="1">
    <location>
        <begin position="232"/>
        <end position="266"/>
    </location>
</feature>
<dbReference type="PANTHER" id="PTHR41248">
    <property type="entry name" value="NORD PROTEIN"/>
    <property type="match status" value="1"/>
</dbReference>
<evidence type="ECO:0000313" key="4">
    <source>
        <dbReference type="Proteomes" id="UP001207582"/>
    </source>
</evidence>
<dbReference type="Gene3D" id="3.40.50.410">
    <property type="entry name" value="von Willebrand factor, type A domain"/>
    <property type="match status" value="1"/>
</dbReference>
<organism evidence="3 4">
    <name type="scientific">Defluviimonas salinarum</name>
    <dbReference type="NCBI Taxonomy" id="2992147"/>
    <lineage>
        <taxon>Bacteria</taxon>
        <taxon>Pseudomonadati</taxon>
        <taxon>Pseudomonadota</taxon>
        <taxon>Alphaproteobacteria</taxon>
        <taxon>Rhodobacterales</taxon>
        <taxon>Paracoccaceae</taxon>
        <taxon>Albidovulum</taxon>
    </lineage>
</organism>
<proteinExistence type="predicted"/>
<dbReference type="Proteomes" id="UP001207582">
    <property type="component" value="Unassembled WGS sequence"/>
</dbReference>
<accession>A0ABT3JAC5</accession>
<keyword evidence="4" id="KW-1185">Reference proteome</keyword>
<evidence type="ECO:0000259" key="2">
    <source>
        <dbReference type="PROSITE" id="PS50234"/>
    </source>
</evidence>
<dbReference type="PANTHER" id="PTHR41248:SF1">
    <property type="entry name" value="NORD PROTEIN"/>
    <property type="match status" value="1"/>
</dbReference>